<dbReference type="PANTHER" id="PTHR11533">
    <property type="entry name" value="PROTEASE M1 ZINC METALLOPROTEASE"/>
    <property type="match status" value="1"/>
</dbReference>
<sequence>MPWDSAISNLGYFFLMFDRSEVYGPMQVSLYNQVNAISLACSTGLPACLELTKGWFKQWMDNPENNPIHPNLRTTVYCSAIAAGGAEEWDFGWEMFRNATIATEADKLMYALACTREPWLLKRYLEFALDPEKIRKQDATSTIVYIAGNVVGQPLAWDFVRERWEYIYTQFSTEFELKQLQRFKEDNAHVGFGSGTLAVEQAIERTTANIKWVAENKESVMNWFNSQSQRQEVV</sequence>
<dbReference type="GO" id="GO:0070006">
    <property type="term" value="F:metalloaminopeptidase activity"/>
    <property type="evidence" value="ECO:0007669"/>
    <property type="project" value="TreeGrafter"/>
</dbReference>
<comment type="caution">
    <text evidence="3">The sequence shown here is derived from an EMBL/GenBank/DDBJ whole genome shotgun (WGS) entry which is preliminary data.</text>
</comment>
<dbReference type="GO" id="GO:0042277">
    <property type="term" value="F:peptide binding"/>
    <property type="evidence" value="ECO:0007669"/>
    <property type="project" value="TreeGrafter"/>
</dbReference>
<keyword evidence="4" id="KW-1185">Reference proteome</keyword>
<dbReference type="GO" id="GO:0008270">
    <property type="term" value="F:zinc ion binding"/>
    <property type="evidence" value="ECO:0007669"/>
    <property type="project" value="TreeGrafter"/>
</dbReference>
<evidence type="ECO:0000313" key="4">
    <source>
        <dbReference type="Proteomes" id="UP000824540"/>
    </source>
</evidence>
<dbReference type="GO" id="GO:0006508">
    <property type="term" value="P:proteolysis"/>
    <property type="evidence" value="ECO:0007669"/>
    <property type="project" value="TreeGrafter"/>
</dbReference>
<dbReference type="Proteomes" id="UP000824540">
    <property type="component" value="Unassembled WGS sequence"/>
</dbReference>
<accession>A0A8T2MYQ8</accession>
<dbReference type="GO" id="GO:0043171">
    <property type="term" value="P:peptide catabolic process"/>
    <property type="evidence" value="ECO:0007669"/>
    <property type="project" value="TreeGrafter"/>
</dbReference>
<dbReference type="OrthoDB" id="510539at2759"/>
<dbReference type="InterPro" id="IPR050344">
    <property type="entry name" value="Peptidase_M1_aminopeptidases"/>
</dbReference>
<dbReference type="GO" id="GO:0005737">
    <property type="term" value="C:cytoplasm"/>
    <property type="evidence" value="ECO:0007669"/>
    <property type="project" value="TreeGrafter"/>
</dbReference>
<proteinExistence type="inferred from homology"/>
<evidence type="ECO:0000256" key="1">
    <source>
        <dbReference type="ARBA" id="ARBA00010136"/>
    </source>
</evidence>
<dbReference type="Gene3D" id="1.25.50.20">
    <property type="match status" value="1"/>
</dbReference>
<evidence type="ECO:0000313" key="3">
    <source>
        <dbReference type="EMBL" id="KAG9332340.1"/>
    </source>
</evidence>
<dbReference type="PANTHER" id="PTHR11533:SF172">
    <property type="entry name" value="AMINOPEPTIDASE N"/>
    <property type="match status" value="1"/>
</dbReference>
<dbReference type="Pfam" id="PF11838">
    <property type="entry name" value="ERAP1_C"/>
    <property type="match status" value="1"/>
</dbReference>
<dbReference type="AlphaFoldDB" id="A0A8T2MYQ8"/>
<reference evidence="3" key="1">
    <citation type="thesis" date="2021" institute="BYU ScholarsArchive" country="Provo, UT, USA">
        <title>Applications of and Algorithms for Genome Assembly and Genomic Analyses with an Emphasis on Marine Teleosts.</title>
        <authorList>
            <person name="Pickett B.D."/>
        </authorList>
    </citation>
    <scope>NUCLEOTIDE SEQUENCE</scope>
    <source>
        <strain evidence="3">HI-2016</strain>
    </source>
</reference>
<gene>
    <name evidence="3" type="ORF">JZ751_015347</name>
</gene>
<feature type="domain" description="ERAP1-like C-terminal" evidence="2">
    <location>
        <begin position="31"/>
        <end position="172"/>
    </location>
</feature>
<protein>
    <recommendedName>
        <fullName evidence="2">ERAP1-like C-terminal domain-containing protein</fullName>
    </recommendedName>
</protein>
<evidence type="ECO:0000259" key="2">
    <source>
        <dbReference type="Pfam" id="PF11838"/>
    </source>
</evidence>
<dbReference type="EMBL" id="JAFBMS010000242">
    <property type="protein sequence ID" value="KAG9332340.1"/>
    <property type="molecule type" value="Genomic_DNA"/>
</dbReference>
<dbReference type="InterPro" id="IPR024571">
    <property type="entry name" value="ERAP1-like_C_dom"/>
</dbReference>
<dbReference type="FunFam" id="1.25.50.20:FF:000012">
    <property type="entry name" value="Aminopeptidase N"/>
    <property type="match status" value="1"/>
</dbReference>
<name>A0A8T2MYQ8_9TELE</name>
<comment type="similarity">
    <text evidence="1">Belongs to the peptidase M1 family.</text>
</comment>
<dbReference type="GO" id="GO:0005615">
    <property type="term" value="C:extracellular space"/>
    <property type="evidence" value="ECO:0007669"/>
    <property type="project" value="TreeGrafter"/>
</dbReference>
<organism evidence="3 4">
    <name type="scientific">Albula glossodonta</name>
    <name type="common">roundjaw bonefish</name>
    <dbReference type="NCBI Taxonomy" id="121402"/>
    <lineage>
        <taxon>Eukaryota</taxon>
        <taxon>Metazoa</taxon>
        <taxon>Chordata</taxon>
        <taxon>Craniata</taxon>
        <taxon>Vertebrata</taxon>
        <taxon>Euteleostomi</taxon>
        <taxon>Actinopterygii</taxon>
        <taxon>Neopterygii</taxon>
        <taxon>Teleostei</taxon>
        <taxon>Albuliformes</taxon>
        <taxon>Albulidae</taxon>
        <taxon>Albula</taxon>
    </lineage>
</organism>
<dbReference type="GO" id="GO:0005886">
    <property type="term" value="C:plasma membrane"/>
    <property type="evidence" value="ECO:0007669"/>
    <property type="project" value="TreeGrafter"/>
</dbReference>